<gene>
    <name evidence="3" type="ORF">DYB35_009224</name>
    <name evidence="4" type="ORF">DYB37_006197</name>
</gene>
<evidence type="ECO:0000313" key="4">
    <source>
        <dbReference type="EMBL" id="RHZ06766.1"/>
    </source>
</evidence>
<feature type="domain" description="Protein kinase" evidence="2">
    <location>
        <begin position="155"/>
        <end position="430"/>
    </location>
</feature>
<dbReference type="AlphaFoldDB" id="A0A3R7ATB9"/>
<organism evidence="4 5">
    <name type="scientific">Aphanomyces astaci</name>
    <name type="common">Crayfish plague agent</name>
    <dbReference type="NCBI Taxonomy" id="112090"/>
    <lineage>
        <taxon>Eukaryota</taxon>
        <taxon>Sar</taxon>
        <taxon>Stramenopiles</taxon>
        <taxon>Oomycota</taxon>
        <taxon>Saprolegniomycetes</taxon>
        <taxon>Saprolegniales</taxon>
        <taxon>Verrucalvaceae</taxon>
        <taxon>Aphanomyces</taxon>
    </lineage>
</organism>
<dbReference type="PROSITE" id="PS50011">
    <property type="entry name" value="PROTEIN_KINASE_DOM"/>
    <property type="match status" value="1"/>
</dbReference>
<dbReference type="PANTHER" id="PTHR44329">
    <property type="entry name" value="SERINE/THREONINE-PROTEIN KINASE TNNI3K-RELATED"/>
    <property type="match status" value="1"/>
</dbReference>
<name>A0A3R7ATB9_APHAT</name>
<dbReference type="Proteomes" id="UP000285712">
    <property type="component" value="Unassembled WGS sequence"/>
</dbReference>
<dbReference type="EMBL" id="QUTH01006592">
    <property type="protein sequence ID" value="RHZ06766.1"/>
    <property type="molecule type" value="Genomic_DNA"/>
</dbReference>
<dbReference type="Gene3D" id="1.10.510.10">
    <property type="entry name" value="Transferase(Phosphotransferase) domain 1"/>
    <property type="match status" value="1"/>
</dbReference>
<dbReference type="Gene3D" id="3.30.200.20">
    <property type="entry name" value="Phosphorylase Kinase, domain 1"/>
    <property type="match status" value="1"/>
</dbReference>
<dbReference type="VEuPathDB" id="FungiDB:H257_18284"/>
<feature type="compositionally biased region" description="Low complexity" evidence="1">
    <location>
        <begin position="63"/>
        <end position="72"/>
    </location>
</feature>
<accession>A0A3R7ATB9</accession>
<dbReference type="SUPFAM" id="SSF56112">
    <property type="entry name" value="Protein kinase-like (PK-like)"/>
    <property type="match status" value="1"/>
</dbReference>
<feature type="region of interest" description="Disordered" evidence="1">
    <location>
        <begin position="1"/>
        <end position="109"/>
    </location>
</feature>
<evidence type="ECO:0000256" key="1">
    <source>
        <dbReference type="SAM" id="MobiDB-lite"/>
    </source>
</evidence>
<dbReference type="Proteomes" id="UP000285430">
    <property type="component" value="Unassembled WGS sequence"/>
</dbReference>
<evidence type="ECO:0000313" key="3">
    <source>
        <dbReference type="EMBL" id="RHY87776.1"/>
    </source>
</evidence>
<dbReference type="InterPro" id="IPR051681">
    <property type="entry name" value="Ser/Thr_Kinases-Pseudokinases"/>
</dbReference>
<proteinExistence type="predicted"/>
<reference evidence="5 6" key="1">
    <citation type="submission" date="2018-08" db="EMBL/GenBank/DDBJ databases">
        <title>Aphanomyces genome sequencing and annotation.</title>
        <authorList>
            <person name="Minardi D."/>
            <person name="Oidtmann B."/>
            <person name="Van Der Giezen M."/>
            <person name="Studholme D.J."/>
        </authorList>
    </citation>
    <scope>NUCLEOTIDE SEQUENCE [LARGE SCALE GENOMIC DNA]</scope>
    <source>
        <strain evidence="4 5">Da</strain>
        <strain evidence="3 6">Sv</strain>
    </source>
</reference>
<dbReference type="InterPro" id="IPR000719">
    <property type="entry name" value="Prot_kinase_dom"/>
</dbReference>
<dbReference type="GO" id="GO:0005524">
    <property type="term" value="F:ATP binding"/>
    <property type="evidence" value="ECO:0007669"/>
    <property type="project" value="InterPro"/>
</dbReference>
<evidence type="ECO:0000313" key="6">
    <source>
        <dbReference type="Proteomes" id="UP000285712"/>
    </source>
</evidence>
<dbReference type="GO" id="GO:0004674">
    <property type="term" value="F:protein serine/threonine kinase activity"/>
    <property type="evidence" value="ECO:0007669"/>
    <property type="project" value="TreeGrafter"/>
</dbReference>
<dbReference type="Pfam" id="PF00069">
    <property type="entry name" value="Pkinase"/>
    <property type="match status" value="1"/>
</dbReference>
<comment type="caution">
    <text evidence="4">The sequence shown here is derived from an EMBL/GenBank/DDBJ whole genome shotgun (WGS) entry which is preliminary data.</text>
</comment>
<dbReference type="InterPro" id="IPR011009">
    <property type="entry name" value="Kinase-like_dom_sf"/>
</dbReference>
<sequence>MGQCSSKQPPSVDDAAQQQQRHPPQLPPATPLRPTITVGAHATMRPSASSDVLNDVDSDDDPAASVTSAPDAADNDVAAEPDKELSPTALLKPNAPPPQRLRREPSMNRPVRSSNVRRMFGQLKNFQREVHDVFDTSPDKFVTFHSFEYDDLRAYENDHWIDASDITVEALLPSSSMIAERGRLNGGQTVFLRRLNKNASSYKLSRSRRLLVAEIQLTSRLRHPNIVQFLGFSITLAAGLVCVSEYISGHSLQRMLSLPNDGRMTWADLNLAYALQLSSALVYMHALSPQVLHGNLKSDHLYIDSSSNELKVSGFGFSMQSPSTHKSQNVWNAPEVLQGLPMTQKVDVYSLGIVLMELDTRRAPFFQEQATMNFHDLLLRITTGTIRPHLSPTSPAAIGRIIHECIQYPPSKRPSADWVLSQLHQVHTEIHNVPCTVDDDGYTNPKPE</sequence>
<evidence type="ECO:0000313" key="5">
    <source>
        <dbReference type="Proteomes" id="UP000285430"/>
    </source>
</evidence>
<protein>
    <recommendedName>
        <fullName evidence="2">Protein kinase domain-containing protein</fullName>
    </recommendedName>
</protein>
<dbReference type="EMBL" id="QUTG01004589">
    <property type="protein sequence ID" value="RHY87776.1"/>
    <property type="molecule type" value="Genomic_DNA"/>
</dbReference>
<evidence type="ECO:0000259" key="2">
    <source>
        <dbReference type="PROSITE" id="PS50011"/>
    </source>
</evidence>